<dbReference type="AlphaFoldDB" id="A0AAD7ZVJ0"/>
<dbReference type="Proteomes" id="UP001233999">
    <property type="component" value="Unassembled WGS sequence"/>
</dbReference>
<organism evidence="2 3">
    <name type="scientific">Diploptera punctata</name>
    <name type="common">Pacific beetle cockroach</name>
    <dbReference type="NCBI Taxonomy" id="6984"/>
    <lineage>
        <taxon>Eukaryota</taxon>
        <taxon>Metazoa</taxon>
        <taxon>Ecdysozoa</taxon>
        <taxon>Arthropoda</taxon>
        <taxon>Hexapoda</taxon>
        <taxon>Insecta</taxon>
        <taxon>Pterygota</taxon>
        <taxon>Neoptera</taxon>
        <taxon>Polyneoptera</taxon>
        <taxon>Dictyoptera</taxon>
        <taxon>Blattodea</taxon>
        <taxon>Blaberoidea</taxon>
        <taxon>Blaberidae</taxon>
        <taxon>Diplopterinae</taxon>
        <taxon>Diploptera</taxon>
    </lineage>
</organism>
<comment type="caution">
    <text evidence="2">The sequence shown here is derived from an EMBL/GenBank/DDBJ whole genome shotgun (WGS) entry which is preliminary data.</text>
</comment>
<feature type="compositionally biased region" description="Acidic residues" evidence="1">
    <location>
        <begin position="202"/>
        <end position="211"/>
    </location>
</feature>
<proteinExistence type="predicted"/>
<feature type="region of interest" description="Disordered" evidence="1">
    <location>
        <begin position="202"/>
        <end position="246"/>
    </location>
</feature>
<gene>
    <name evidence="2" type="ORF">L9F63_019039</name>
</gene>
<protein>
    <submittedName>
        <fullName evidence="2">Uncharacterized protein</fullName>
    </submittedName>
</protein>
<evidence type="ECO:0000313" key="2">
    <source>
        <dbReference type="EMBL" id="KAJ9587445.1"/>
    </source>
</evidence>
<reference evidence="2" key="2">
    <citation type="submission" date="2023-05" db="EMBL/GenBank/DDBJ databases">
        <authorList>
            <person name="Fouks B."/>
        </authorList>
    </citation>
    <scope>NUCLEOTIDE SEQUENCE</scope>
    <source>
        <strain evidence="2">Stay&amp;Tobe</strain>
        <tissue evidence="2">Testes</tissue>
    </source>
</reference>
<accession>A0AAD7ZVJ0</accession>
<sequence>MTDTAMDLKERCVAGEKYVCYLRSLAVRAARVMTTMQNSSKSFLLLSQKLLLSVLNIINSTPNIDKCGLKLECEKLLAILEREVDIEEIDAGEASTTGDLCNVNAQIITDKIKYLEAKQKLSDSSFLPPTSSAKSIRSDVDEKYPESWSKESLIDLNNVINLPPVPEDIFTSFSKPVRSSSLSSLKGLRKVKLFLQRAAQSEDDAQSEYEEHEIIQDEPSTSNNEIKSFPTKKSMLGNIKEEPLSD</sequence>
<keyword evidence="3" id="KW-1185">Reference proteome</keyword>
<dbReference type="EMBL" id="JASPKZ010006435">
    <property type="protein sequence ID" value="KAJ9587445.1"/>
    <property type="molecule type" value="Genomic_DNA"/>
</dbReference>
<evidence type="ECO:0000313" key="3">
    <source>
        <dbReference type="Proteomes" id="UP001233999"/>
    </source>
</evidence>
<evidence type="ECO:0000256" key="1">
    <source>
        <dbReference type="SAM" id="MobiDB-lite"/>
    </source>
</evidence>
<name>A0AAD7ZVJ0_DIPPU</name>
<reference evidence="2" key="1">
    <citation type="journal article" date="2023" name="IScience">
        <title>Live-bearing cockroach genome reveals convergent evolutionary mechanisms linked to viviparity in insects and beyond.</title>
        <authorList>
            <person name="Fouks B."/>
            <person name="Harrison M.C."/>
            <person name="Mikhailova A.A."/>
            <person name="Marchal E."/>
            <person name="English S."/>
            <person name="Carruthers M."/>
            <person name="Jennings E.C."/>
            <person name="Chiamaka E.L."/>
            <person name="Frigard R.A."/>
            <person name="Pippel M."/>
            <person name="Attardo G.M."/>
            <person name="Benoit J.B."/>
            <person name="Bornberg-Bauer E."/>
            <person name="Tobe S.S."/>
        </authorList>
    </citation>
    <scope>NUCLEOTIDE SEQUENCE</scope>
    <source>
        <strain evidence="2">Stay&amp;Tobe</strain>
    </source>
</reference>